<dbReference type="RefSeq" id="WP_220192836.1">
    <property type="nucleotide sequence ID" value="NZ_BNJF01000001.1"/>
</dbReference>
<protein>
    <recommendedName>
        <fullName evidence="3">GAF domain-containing protein</fullName>
    </recommendedName>
</protein>
<evidence type="ECO:0008006" key="3">
    <source>
        <dbReference type="Google" id="ProtNLM"/>
    </source>
</evidence>
<dbReference type="AlphaFoldDB" id="A0A8J3HYI4"/>
<reference evidence="1" key="1">
    <citation type="submission" date="2020-10" db="EMBL/GenBank/DDBJ databases">
        <title>Taxonomic study of unclassified bacteria belonging to the class Ktedonobacteria.</title>
        <authorList>
            <person name="Yabe S."/>
            <person name="Wang C.M."/>
            <person name="Zheng Y."/>
            <person name="Sakai Y."/>
            <person name="Cavaletti L."/>
            <person name="Monciardini P."/>
            <person name="Donadio S."/>
        </authorList>
    </citation>
    <scope>NUCLEOTIDE SEQUENCE</scope>
    <source>
        <strain evidence="1">SOSP1-1</strain>
    </source>
</reference>
<dbReference type="SUPFAM" id="SSF55781">
    <property type="entry name" value="GAF domain-like"/>
    <property type="match status" value="1"/>
</dbReference>
<comment type="caution">
    <text evidence="1">The sequence shown here is derived from an EMBL/GenBank/DDBJ whole genome shotgun (WGS) entry which is preliminary data.</text>
</comment>
<gene>
    <name evidence="1" type="ORF">KSX_15210</name>
</gene>
<sequence length="344" mass="39569">MEKYTSWREMLNDIIRDGQERQKIAGVVGINAVTLGRWASNTSRPRYQHLRRLLQALSQQHRAEMQELIAREFPDFPLGLELNKQDEEQDLISSDLYARVFHTYASAPHAQRSWNVANLILRHALDRLDPQQQGMAVTLIQCIPPSTDGKVYSLRERMGFGTSPWPPNLEPYAIFLGLGSLSGYVVGRCQHSVVQNRSKEQQGLRPIHWDKWEKGAAAYPIYRESRVAGCFLVSSAVPDYFSPHRQKLIEQYAELLSLVFEPDEFYPVEHINLRAMPEGTDQQSYLFSYRQRVSDVMLTALRGNENIDVKQAEALTWKEIERELVDFAVAHSSDLGKYYSMHAE</sequence>
<dbReference type="Proteomes" id="UP000612362">
    <property type="component" value="Unassembled WGS sequence"/>
</dbReference>
<evidence type="ECO:0000313" key="1">
    <source>
        <dbReference type="EMBL" id="GHO43358.1"/>
    </source>
</evidence>
<organism evidence="1 2">
    <name type="scientific">Ktedonospora formicarum</name>
    <dbReference type="NCBI Taxonomy" id="2778364"/>
    <lineage>
        <taxon>Bacteria</taxon>
        <taxon>Bacillati</taxon>
        <taxon>Chloroflexota</taxon>
        <taxon>Ktedonobacteria</taxon>
        <taxon>Ktedonobacterales</taxon>
        <taxon>Ktedonobacteraceae</taxon>
        <taxon>Ktedonospora</taxon>
    </lineage>
</organism>
<name>A0A8J3HYI4_9CHLR</name>
<proteinExistence type="predicted"/>
<accession>A0A8J3HYI4</accession>
<evidence type="ECO:0000313" key="2">
    <source>
        <dbReference type="Proteomes" id="UP000612362"/>
    </source>
</evidence>
<dbReference type="EMBL" id="BNJF01000001">
    <property type="protein sequence ID" value="GHO43358.1"/>
    <property type="molecule type" value="Genomic_DNA"/>
</dbReference>
<keyword evidence="2" id="KW-1185">Reference proteome</keyword>